<proteinExistence type="inferred from homology"/>
<dbReference type="InterPro" id="IPR002220">
    <property type="entry name" value="DapA-like"/>
</dbReference>
<dbReference type="PIRSF" id="PIRSF001365">
    <property type="entry name" value="DHDPS"/>
    <property type="match status" value="1"/>
</dbReference>
<dbReference type="eggNOG" id="COG0329">
    <property type="taxonomic scope" value="Bacteria"/>
</dbReference>
<dbReference type="RefSeq" id="WP_004622752.1">
    <property type="nucleotide sequence ID" value="NZ_AORV01000002.1"/>
</dbReference>
<evidence type="ECO:0000256" key="4">
    <source>
        <dbReference type="PIRSR" id="PIRSR001365-1"/>
    </source>
</evidence>
<feature type="active site" description="Proton donor/acceptor" evidence="4">
    <location>
        <position position="137"/>
    </location>
</feature>
<dbReference type="InterPro" id="IPR013785">
    <property type="entry name" value="Aldolase_TIM"/>
</dbReference>
<accession>S0FYJ7</accession>
<dbReference type="PANTHER" id="PTHR42849:SF1">
    <property type="entry name" value="N-ACETYLNEURAMINATE LYASE"/>
    <property type="match status" value="1"/>
</dbReference>
<feature type="active site" description="Schiff-base intermediate with substrate" evidence="4">
    <location>
        <position position="166"/>
    </location>
</feature>
<reference evidence="6 7" key="1">
    <citation type="journal article" date="2013" name="Genome Announc.">
        <title>Draft Genome Sequence of the Cellulolytic, Mesophilic, Anaerobic Bacterium Clostridium termitidis Strain CT1112 (DSM 5398).</title>
        <authorList>
            <person name="Lal S."/>
            <person name="Ramachandran U."/>
            <person name="Zhang X."/>
            <person name="Munir R."/>
            <person name="Sparling R."/>
            <person name="Levin D.B."/>
        </authorList>
    </citation>
    <scope>NUCLEOTIDE SEQUENCE [LARGE SCALE GENOMIC DNA]</scope>
    <source>
        <strain evidence="6 7">CT1112</strain>
    </source>
</reference>
<organism evidence="6 7">
    <name type="scientific">Ruminiclostridium cellobioparum subsp. termitidis CT1112</name>
    <dbReference type="NCBI Taxonomy" id="1195236"/>
    <lineage>
        <taxon>Bacteria</taxon>
        <taxon>Bacillati</taxon>
        <taxon>Bacillota</taxon>
        <taxon>Clostridia</taxon>
        <taxon>Eubacteriales</taxon>
        <taxon>Oscillospiraceae</taxon>
        <taxon>Ruminiclostridium</taxon>
    </lineage>
</organism>
<dbReference type="SMART" id="SM01130">
    <property type="entry name" value="DHDPS"/>
    <property type="match status" value="1"/>
</dbReference>
<dbReference type="GO" id="GO:0008840">
    <property type="term" value="F:4-hydroxy-tetrahydrodipicolinate synthase activity"/>
    <property type="evidence" value="ECO:0007669"/>
    <property type="project" value="UniProtKB-EC"/>
</dbReference>
<evidence type="ECO:0000256" key="5">
    <source>
        <dbReference type="PIRSR" id="PIRSR001365-2"/>
    </source>
</evidence>
<evidence type="ECO:0000256" key="2">
    <source>
        <dbReference type="ARBA" id="ARBA00023270"/>
    </source>
</evidence>
<dbReference type="InterPro" id="IPR020625">
    <property type="entry name" value="Schiff_base-form_aldolases_AS"/>
</dbReference>
<keyword evidence="1 3" id="KW-0456">Lyase</keyword>
<feature type="binding site" evidence="5">
    <location>
        <position position="208"/>
    </location>
    <ligand>
        <name>pyruvate</name>
        <dbReference type="ChEBI" id="CHEBI:15361"/>
    </ligand>
</feature>
<dbReference type="Gene3D" id="3.20.20.70">
    <property type="entry name" value="Aldolase class I"/>
    <property type="match status" value="1"/>
</dbReference>
<keyword evidence="7" id="KW-1185">Reference proteome</keyword>
<dbReference type="STRING" id="1195236.CTER_0032"/>
<dbReference type="EC" id="4.3.3.7" evidence="6"/>
<comment type="caution">
    <text evidence="6">The sequence shown here is derived from an EMBL/GenBank/DDBJ whole genome shotgun (WGS) entry which is preliminary data.</text>
</comment>
<dbReference type="GO" id="GO:0005829">
    <property type="term" value="C:cytosol"/>
    <property type="evidence" value="ECO:0007669"/>
    <property type="project" value="TreeGrafter"/>
</dbReference>
<feature type="binding site" evidence="5">
    <location>
        <position position="47"/>
    </location>
    <ligand>
        <name>pyruvate</name>
        <dbReference type="ChEBI" id="CHEBI:15361"/>
    </ligand>
</feature>
<evidence type="ECO:0000256" key="1">
    <source>
        <dbReference type="ARBA" id="ARBA00023239"/>
    </source>
</evidence>
<dbReference type="EMBL" id="AORV01000002">
    <property type="protein sequence ID" value="EMS74194.1"/>
    <property type="molecule type" value="Genomic_DNA"/>
</dbReference>
<evidence type="ECO:0000313" key="6">
    <source>
        <dbReference type="EMBL" id="EMS74194.1"/>
    </source>
</evidence>
<protein>
    <submittedName>
        <fullName evidence="6">Dihydrodipicolinate synthase/N-acetylneuraminate lyase</fullName>
        <ecNumber evidence="6">4.3.3.7</ecNumber>
    </submittedName>
</protein>
<gene>
    <name evidence="6" type="ORF">CTER_0032</name>
</gene>
<keyword evidence="2" id="KW-0704">Schiff base</keyword>
<evidence type="ECO:0000313" key="7">
    <source>
        <dbReference type="Proteomes" id="UP000014155"/>
    </source>
</evidence>
<dbReference type="Proteomes" id="UP000014155">
    <property type="component" value="Unassembled WGS sequence"/>
</dbReference>
<dbReference type="GO" id="GO:0019262">
    <property type="term" value="P:N-acetylneuraminate catabolic process"/>
    <property type="evidence" value="ECO:0007669"/>
    <property type="project" value="TreeGrafter"/>
</dbReference>
<sequence length="298" mass="33110">MKKLYGVITAMVTPFDKNQKVDANAIRKHVDFLINGGVNCLYPLGTTGEMDLMTVEERKLVAETVIAQNNKRITAYIHVGAMAQAETVELARHAFDIGADGIGVVTPAYFKVTDRELEEYYVAVANSVPADFPVYAYNIPQLSGNDLKPEVIERIVKRAPNIIGIKYSLPDMNRTVHYGRINNDNFSVVQGADTLMFASLMLGCDGIVSGCSSVFPEAFSRVYKAFTEGQYQEASRLQKLATYAAETIKCGSNMSYFKEGLKIRGIDMGTMRKPLLDISPQELELFTKDFKKCLEIVK</sequence>
<dbReference type="PRINTS" id="PR00146">
    <property type="entry name" value="DHPICSNTHASE"/>
</dbReference>
<dbReference type="CDD" id="cd00408">
    <property type="entry name" value="DHDPS-like"/>
    <property type="match status" value="1"/>
</dbReference>
<dbReference type="AlphaFoldDB" id="S0FYJ7"/>
<dbReference type="GO" id="GO:0008747">
    <property type="term" value="F:N-acetylneuraminate lyase activity"/>
    <property type="evidence" value="ECO:0007669"/>
    <property type="project" value="TreeGrafter"/>
</dbReference>
<dbReference type="Pfam" id="PF00701">
    <property type="entry name" value="DHDPS"/>
    <property type="match status" value="1"/>
</dbReference>
<dbReference type="PATRIC" id="fig|1195236.3.peg.30"/>
<dbReference type="SUPFAM" id="SSF51569">
    <property type="entry name" value="Aldolase"/>
    <property type="match status" value="1"/>
</dbReference>
<dbReference type="PANTHER" id="PTHR42849">
    <property type="entry name" value="N-ACETYLNEURAMINATE LYASE"/>
    <property type="match status" value="1"/>
</dbReference>
<name>S0FYJ7_RUMCE</name>
<evidence type="ECO:0000256" key="3">
    <source>
        <dbReference type="PIRNR" id="PIRNR001365"/>
    </source>
</evidence>
<comment type="similarity">
    <text evidence="3">Belongs to the DapA family.</text>
</comment>
<dbReference type="PROSITE" id="PS00666">
    <property type="entry name" value="DHDPS_2"/>
    <property type="match status" value="1"/>
</dbReference>